<dbReference type="Proteomes" id="UP000521943">
    <property type="component" value="Unassembled WGS sequence"/>
</dbReference>
<comment type="caution">
    <text evidence="3">The sequence shown here is derived from an EMBL/GenBank/DDBJ whole genome shotgun (WGS) entry which is preliminary data.</text>
</comment>
<gene>
    <name evidence="3" type="ORF">DFP72DRAFT_1177195</name>
</gene>
<evidence type="ECO:0000313" key="3">
    <source>
        <dbReference type="EMBL" id="KAF6744204.1"/>
    </source>
</evidence>
<accession>A0A8H6HBW5</accession>
<feature type="transmembrane region" description="Helical" evidence="2">
    <location>
        <begin position="182"/>
        <end position="204"/>
    </location>
</feature>
<protein>
    <submittedName>
        <fullName evidence="3">Uncharacterized protein</fullName>
    </submittedName>
</protein>
<evidence type="ECO:0000313" key="4">
    <source>
        <dbReference type="Proteomes" id="UP000521943"/>
    </source>
</evidence>
<feature type="compositionally biased region" description="Basic and acidic residues" evidence="1">
    <location>
        <begin position="130"/>
        <end position="141"/>
    </location>
</feature>
<keyword evidence="4" id="KW-1185">Reference proteome</keyword>
<dbReference type="AlphaFoldDB" id="A0A8H6HBW5"/>
<keyword evidence="2" id="KW-0812">Transmembrane</keyword>
<evidence type="ECO:0000256" key="2">
    <source>
        <dbReference type="SAM" id="Phobius"/>
    </source>
</evidence>
<sequence>MGPLEASGPILRAMYALQHKVHMLLSLDPKTHFCVPDTPLNHPHPLPNIRPTTLHIIYPIVMSTYPNNPQAEPTEPKLARKPDDRWDEVTLRENTPPPPAYIVDTLTSQRISNSHAIDDVEAQKAEAHQREGHLAREKEISRLFGGGGAGKGSEDSDDADAETLGEKNEVASRRRGWLARHWKICFCLVPLIAVCATLGALLYIRNHSPLSRRDT</sequence>
<name>A0A8H6HBW5_9AGAR</name>
<reference evidence="3 4" key="1">
    <citation type="submission" date="2020-07" db="EMBL/GenBank/DDBJ databases">
        <title>Comparative genomics of pyrophilous fungi reveals a link between fire events and developmental genes.</title>
        <authorList>
            <consortium name="DOE Joint Genome Institute"/>
            <person name="Steindorff A.S."/>
            <person name="Carver A."/>
            <person name="Calhoun S."/>
            <person name="Stillman K."/>
            <person name="Liu H."/>
            <person name="Lipzen A."/>
            <person name="Pangilinan J."/>
            <person name="Labutti K."/>
            <person name="Bruns T.D."/>
            <person name="Grigoriev I.V."/>
        </authorList>
    </citation>
    <scope>NUCLEOTIDE SEQUENCE [LARGE SCALE GENOMIC DNA]</scope>
    <source>
        <strain evidence="3 4">CBS 144469</strain>
    </source>
</reference>
<keyword evidence="2" id="KW-1133">Transmembrane helix</keyword>
<keyword evidence="2" id="KW-0472">Membrane</keyword>
<organism evidence="3 4">
    <name type="scientific">Ephemerocybe angulata</name>
    <dbReference type="NCBI Taxonomy" id="980116"/>
    <lineage>
        <taxon>Eukaryota</taxon>
        <taxon>Fungi</taxon>
        <taxon>Dikarya</taxon>
        <taxon>Basidiomycota</taxon>
        <taxon>Agaricomycotina</taxon>
        <taxon>Agaricomycetes</taxon>
        <taxon>Agaricomycetidae</taxon>
        <taxon>Agaricales</taxon>
        <taxon>Agaricineae</taxon>
        <taxon>Psathyrellaceae</taxon>
        <taxon>Ephemerocybe</taxon>
    </lineage>
</organism>
<dbReference type="EMBL" id="JACGCI010000125">
    <property type="protein sequence ID" value="KAF6744204.1"/>
    <property type="molecule type" value="Genomic_DNA"/>
</dbReference>
<evidence type="ECO:0000256" key="1">
    <source>
        <dbReference type="SAM" id="MobiDB-lite"/>
    </source>
</evidence>
<feature type="region of interest" description="Disordered" evidence="1">
    <location>
        <begin position="130"/>
        <end position="170"/>
    </location>
</feature>
<proteinExistence type="predicted"/>